<comment type="caution">
    <text evidence="1">The sequence shown here is derived from an EMBL/GenBank/DDBJ whole genome shotgun (WGS) entry which is preliminary data.</text>
</comment>
<dbReference type="OrthoDB" id="8113373at2759"/>
<evidence type="ECO:0000313" key="1">
    <source>
        <dbReference type="EMBL" id="KAF7987934.1"/>
    </source>
</evidence>
<dbReference type="CDD" id="cd04301">
    <property type="entry name" value="NAT_SF"/>
    <property type="match status" value="1"/>
</dbReference>
<dbReference type="Proteomes" id="UP000639338">
    <property type="component" value="Unassembled WGS sequence"/>
</dbReference>
<evidence type="ECO:0008006" key="3">
    <source>
        <dbReference type="Google" id="ProtNLM"/>
    </source>
</evidence>
<proteinExistence type="predicted"/>
<gene>
    <name evidence="1" type="ORF">HCN44_003797</name>
</gene>
<organism evidence="1 2">
    <name type="scientific">Aphidius gifuensis</name>
    <name type="common">Parasitoid wasp</name>
    <dbReference type="NCBI Taxonomy" id="684658"/>
    <lineage>
        <taxon>Eukaryota</taxon>
        <taxon>Metazoa</taxon>
        <taxon>Ecdysozoa</taxon>
        <taxon>Arthropoda</taxon>
        <taxon>Hexapoda</taxon>
        <taxon>Insecta</taxon>
        <taxon>Pterygota</taxon>
        <taxon>Neoptera</taxon>
        <taxon>Endopterygota</taxon>
        <taxon>Hymenoptera</taxon>
        <taxon>Apocrita</taxon>
        <taxon>Ichneumonoidea</taxon>
        <taxon>Braconidae</taxon>
        <taxon>Aphidiinae</taxon>
        <taxon>Aphidius</taxon>
    </lineage>
</organism>
<dbReference type="AlphaFoldDB" id="A0A835CM20"/>
<name>A0A835CM20_APHGI</name>
<dbReference type="EMBL" id="JACMRX010000006">
    <property type="protein sequence ID" value="KAF7987934.1"/>
    <property type="molecule type" value="Genomic_DNA"/>
</dbReference>
<evidence type="ECO:0000313" key="2">
    <source>
        <dbReference type="Proteomes" id="UP000639338"/>
    </source>
</evidence>
<sequence length="243" mass="27668">MAWSRPSGPPRVWNNIEITDTNKINRKFVIQEIPEEKYDEAVDHMCTIFLRDETILSCFKIAEDPVALSAMYKTWNFIVQQGISIAAYDITENPEKPILAGVNMLFFGNDKFEEALTAIEYEGNLKKLFTFVLGVCHEVDPRYTHGVDGYLGAFGLSVDPNYRRLGLGSTILKARDAIGEKYNIQYTSTIFTSEIAQKAAARCEFIVKMDRPYCNVLDEDGNKLFTTLDGKNFKIMEKEICKK</sequence>
<dbReference type="Gene3D" id="3.40.630.30">
    <property type="match status" value="1"/>
</dbReference>
<protein>
    <recommendedName>
        <fullName evidence="3">N-acetyltransferase domain-containing protein</fullName>
    </recommendedName>
</protein>
<keyword evidence="2" id="KW-1185">Reference proteome</keyword>
<accession>A0A835CM20</accession>
<reference evidence="1 2" key="1">
    <citation type="submission" date="2020-08" db="EMBL/GenBank/DDBJ databases">
        <title>Aphidius gifuensis genome sequencing and assembly.</title>
        <authorList>
            <person name="Du Z."/>
        </authorList>
    </citation>
    <scope>NUCLEOTIDE SEQUENCE [LARGE SCALE GENOMIC DNA]</scope>
    <source>
        <strain evidence="1">YNYX2018</strain>
        <tissue evidence="1">Adults</tissue>
    </source>
</reference>